<dbReference type="AlphaFoldDB" id="A0A6N7ISV4"/>
<dbReference type="InterPro" id="IPR029062">
    <property type="entry name" value="Class_I_gatase-like"/>
</dbReference>
<feature type="signal peptide" evidence="2">
    <location>
        <begin position="1"/>
        <end position="30"/>
    </location>
</feature>
<keyword evidence="2" id="KW-0732">Signal</keyword>
<comment type="caution">
    <text evidence="3">The sequence shown here is derived from an EMBL/GenBank/DDBJ whole genome shotgun (WGS) entry which is preliminary data.</text>
</comment>
<evidence type="ECO:0000256" key="2">
    <source>
        <dbReference type="SAM" id="SignalP"/>
    </source>
</evidence>
<keyword evidence="4" id="KW-1185">Reference proteome</keyword>
<keyword evidence="1" id="KW-1133">Transmembrane helix</keyword>
<evidence type="ECO:0000313" key="4">
    <source>
        <dbReference type="Proteomes" id="UP000441717"/>
    </source>
</evidence>
<dbReference type="RefSeq" id="WP_152947435.1">
    <property type="nucleotide sequence ID" value="NZ_WHYR01000035.1"/>
</dbReference>
<proteinExistence type="predicted"/>
<evidence type="ECO:0000256" key="1">
    <source>
        <dbReference type="SAM" id="Phobius"/>
    </source>
</evidence>
<sequence length="774" mass="81630">MRGKMRFFSNVFILAVLATALLAGALPSLAAAPVEMKVRPGLGGLYKVNQHLELVITVDNPGPGFAGTIAVEQDEERPERRRPYLARVATDVDVPAGAGGQYRLVIPGELASVKPVVRLVSGGQVLAESRVEGVAVDDGRMVILALGEDVTGGGLQDWLSRGAGSLATLKYLSPGELPGDSLLLGAADIIMIGPAGVSRLSREQVKALKEWVYLGGSLVLLGGAGAGEGGSFADVSPVQVSGRQVVGGKLEGLRSGGPLEVAAGRLVAGKALAVENGVPVLARRPLGRGEVLYCGAAPGDLGGEARDVWSALLSNTVAVSDPEMKYRPPKGPYLIGGPSVAPLIDPSAYIPQLAGPPVPVLVLLWLLYTAAVGPLLYFLLRRADRRDLAWALVPAGALVAAGCFYLLAPAGRQQGYLTQTLASVEILSPELAAVRAGASVVATRGGELTVRAAPGMFTGPGAYRSNWTGVQVQLDKDTSTVNFGNVPYNSLRQLYALGLKHDLGSIAGRLCLEGNSIKGDLTNKTSLDLRDCKLILGGQVIPVGAIPARGTVHVAEKLPAVSPPTDPRMLLNALGVGQDIRPDNPFFRERSMLNEIVNGDFRRLTGVQFIGWHDGPAGILTTAGRTNRGRDIGLMLVKQTIPLDAAGRFYLPAGLLKPRTGDFLMPGQSPSPENNAINDQKVNLVYDLDDAGISRNFQIAALDIQYAKGQFNLPVEIYNHRDGRWEQLPDGGKRIGSAELSRYLSHNQVWLKTSGESRGPYPAWPGLAVEGVVS</sequence>
<feature type="transmembrane region" description="Helical" evidence="1">
    <location>
        <begin position="387"/>
        <end position="408"/>
    </location>
</feature>
<dbReference type="OrthoDB" id="137965at2"/>
<name>A0A6N7ISV4_9FIRM</name>
<dbReference type="Gene3D" id="3.40.50.880">
    <property type="match status" value="1"/>
</dbReference>
<evidence type="ECO:0000313" key="3">
    <source>
        <dbReference type="EMBL" id="MQL53011.1"/>
    </source>
</evidence>
<feature type="chain" id="PRO_5039214751" description="DUF4350 domain-containing protein" evidence="2">
    <location>
        <begin position="31"/>
        <end position="774"/>
    </location>
</feature>
<organism evidence="3 4">
    <name type="scientific">Desulfofundulus thermobenzoicus</name>
    <dbReference type="NCBI Taxonomy" id="29376"/>
    <lineage>
        <taxon>Bacteria</taxon>
        <taxon>Bacillati</taxon>
        <taxon>Bacillota</taxon>
        <taxon>Clostridia</taxon>
        <taxon>Eubacteriales</taxon>
        <taxon>Peptococcaceae</taxon>
        <taxon>Desulfofundulus</taxon>
    </lineage>
</organism>
<keyword evidence="1" id="KW-0472">Membrane</keyword>
<reference evidence="3 4" key="1">
    <citation type="submission" date="2019-10" db="EMBL/GenBank/DDBJ databases">
        <title>Comparative genomics of sulfur disproportionating microorganisms.</title>
        <authorList>
            <person name="Ward L.M."/>
            <person name="Bertran E."/>
            <person name="Johnston D."/>
        </authorList>
    </citation>
    <scope>NUCLEOTIDE SEQUENCE [LARGE SCALE GENOMIC DNA]</scope>
    <source>
        <strain evidence="3 4">DSM 14055</strain>
    </source>
</reference>
<dbReference type="Proteomes" id="UP000441717">
    <property type="component" value="Unassembled WGS sequence"/>
</dbReference>
<gene>
    <name evidence="3" type="ORF">GFC01_12220</name>
</gene>
<dbReference type="SUPFAM" id="SSF52317">
    <property type="entry name" value="Class I glutamine amidotransferase-like"/>
    <property type="match status" value="1"/>
</dbReference>
<dbReference type="EMBL" id="WHYR01000035">
    <property type="protein sequence ID" value="MQL53011.1"/>
    <property type="molecule type" value="Genomic_DNA"/>
</dbReference>
<feature type="transmembrane region" description="Helical" evidence="1">
    <location>
        <begin position="360"/>
        <end position="380"/>
    </location>
</feature>
<keyword evidence="1" id="KW-0812">Transmembrane</keyword>
<evidence type="ECO:0008006" key="5">
    <source>
        <dbReference type="Google" id="ProtNLM"/>
    </source>
</evidence>
<accession>A0A6N7ISV4</accession>
<protein>
    <recommendedName>
        <fullName evidence="5">DUF4350 domain-containing protein</fullName>
    </recommendedName>
</protein>